<evidence type="ECO:0000313" key="1">
    <source>
        <dbReference type="EMBL" id="GEU36752.1"/>
    </source>
</evidence>
<organism evidence="1">
    <name type="scientific">Tanacetum cinerariifolium</name>
    <name type="common">Dalmatian daisy</name>
    <name type="synonym">Chrysanthemum cinerariifolium</name>
    <dbReference type="NCBI Taxonomy" id="118510"/>
    <lineage>
        <taxon>Eukaryota</taxon>
        <taxon>Viridiplantae</taxon>
        <taxon>Streptophyta</taxon>
        <taxon>Embryophyta</taxon>
        <taxon>Tracheophyta</taxon>
        <taxon>Spermatophyta</taxon>
        <taxon>Magnoliopsida</taxon>
        <taxon>eudicotyledons</taxon>
        <taxon>Gunneridae</taxon>
        <taxon>Pentapetalae</taxon>
        <taxon>asterids</taxon>
        <taxon>campanulids</taxon>
        <taxon>Asterales</taxon>
        <taxon>Asteraceae</taxon>
        <taxon>Asteroideae</taxon>
        <taxon>Anthemideae</taxon>
        <taxon>Anthemidinae</taxon>
        <taxon>Tanacetum</taxon>
    </lineage>
</organism>
<sequence length="87" mass="9916">MLIDSIKIGPVKLLDEITVIDAEGVNEVVRKQTPTDLSPQEKLRYDSDIKAVNILLLGLPVDIYTLINHYQIVKEIWDRVKKLMKGT</sequence>
<accession>A0A6L2JJA0</accession>
<proteinExistence type="predicted"/>
<comment type="caution">
    <text evidence="1">The sequence shown here is derived from an EMBL/GenBank/DDBJ whole genome shotgun (WGS) entry which is preliminary data.</text>
</comment>
<protein>
    <recommendedName>
        <fullName evidence="2">Integrase, catalytic region, zinc finger, CCHC-type, peptidase aspartic, catalytic</fullName>
    </recommendedName>
</protein>
<dbReference type="AlphaFoldDB" id="A0A6L2JJA0"/>
<dbReference type="EMBL" id="BKCJ010000845">
    <property type="protein sequence ID" value="GEU36752.1"/>
    <property type="molecule type" value="Genomic_DNA"/>
</dbReference>
<reference evidence="1" key="1">
    <citation type="journal article" date="2019" name="Sci. Rep.">
        <title>Draft genome of Tanacetum cinerariifolium, the natural source of mosquito coil.</title>
        <authorList>
            <person name="Yamashiro T."/>
            <person name="Shiraishi A."/>
            <person name="Satake H."/>
            <person name="Nakayama K."/>
        </authorList>
    </citation>
    <scope>NUCLEOTIDE SEQUENCE</scope>
</reference>
<name>A0A6L2JJA0_TANCI</name>
<gene>
    <name evidence="1" type="ORF">Tci_008730</name>
</gene>
<evidence type="ECO:0008006" key="2">
    <source>
        <dbReference type="Google" id="ProtNLM"/>
    </source>
</evidence>